<protein>
    <submittedName>
        <fullName evidence="2">Uncharacterized protein</fullName>
    </submittedName>
</protein>
<gene>
    <name evidence="2" type="ORF">S06H3_29119</name>
</gene>
<keyword evidence="1" id="KW-0472">Membrane</keyword>
<keyword evidence="1" id="KW-1133">Transmembrane helix</keyword>
<feature type="non-terminal residue" evidence="2">
    <location>
        <position position="1"/>
    </location>
</feature>
<dbReference type="InterPro" id="IPR011990">
    <property type="entry name" value="TPR-like_helical_dom_sf"/>
</dbReference>
<dbReference type="EMBL" id="BARV01017044">
    <property type="protein sequence ID" value="GAI32334.1"/>
    <property type="molecule type" value="Genomic_DNA"/>
</dbReference>
<evidence type="ECO:0000256" key="1">
    <source>
        <dbReference type="SAM" id="Phobius"/>
    </source>
</evidence>
<evidence type="ECO:0000313" key="2">
    <source>
        <dbReference type="EMBL" id="GAI32334.1"/>
    </source>
</evidence>
<dbReference type="SUPFAM" id="SSF48452">
    <property type="entry name" value="TPR-like"/>
    <property type="match status" value="1"/>
</dbReference>
<proteinExistence type="predicted"/>
<comment type="caution">
    <text evidence="2">The sequence shown here is derived from an EMBL/GenBank/DDBJ whole genome shotgun (WGS) entry which is preliminary data.</text>
</comment>
<accession>X1PN74</accession>
<dbReference type="Gene3D" id="1.25.40.10">
    <property type="entry name" value="Tetratricopeptide repeat domain"/>
    <property type="match status" value="1"/>
</dbReference>
<dbReference type="Pfam" id="PF14559">
    <property type="entry name" value="TPR_19"/>
    <property type="match status" value="1"/>
</dbReference>
<feature type="non-terminal residue" evidence="2">
    <location>
        <position position="285"/>
    </location>
</feature>
<organism evidence="2">
    <name type="scientific">marine sediment metagenome</name>
    <dbReference type="NCBI Taxonomy" id="412755"/>
    <lineage>
        <taxon>unclassified sequences</taxon>
        <taxon>metagenomes</taxon>
        <taxon>ecological metagenomes</taxon>
    </lineage>
</organism>
<keyword evidence="1" id="KW-0812">Transmembrane</keyword>
<feature type="transmembrane region" description="Helical" evidence="1">
    <location>
        <begin position="77"/>
        <end position="101"/>
    </location>
</feature>
<name>X1PN74_9ZZZZ</name>
<sequence>ISICNRILEDLESSRKIVLRDKVSIEPIIGSGRDIDSVPVDLPKLVQGIQEAIEQAEDTITMFKEIKASLSQHSTNALGYLALGIMALALPVLALAVAYLWPQILFFAPAAADRALADGVQWAAAFTISRAHFNNGQGRGASSKSRDHRLVGEAKQALGRRDWPAAIQKAREAIEINERNAYGWTILTKALLKAGQTTEAVSNARETVKRFPNNVVARNTLSNALLQAGQPQEAVSNARETAKRFPNDAFARTTLSNALLQAGQSQEAVVNARETAKRFPDNAFA</sequence>
<dbReference type="AlphaFoldDB" id="X1PN74"/>
<reference evidence="2" key="1">
    <citation type="journal article" date="2014" name="Front. Microbiol.">
        <title>High frequency of phylogenetically diverse reductive dehalogenase-homologous genes in deep subseafloor sedimentary metagenomes.</title>
        <authorList>
            <person name="Kawai M."/>
            <person name="Futagami T."/>
            <person name="Toyoda A."/>
            <person name="Takaki Y."/>
            <person name="Nishi S."/>
            <person name="Hori S."/>
            <person name="Arai W."/>
            <person name="Tsubouchi T."/>
            <person name="Morono Y."/>
            <person name="Uchiyama I."/>
            <person name="Ito T."/>
            <person name="Fujiyama A."/>
            <person name="Inagaki F."/>
            <person name="Takami H."/>
        </authorList>
    </citation>
    <scope>NUCLEOTIDE SEQUENCE</scope>
    <source>
        <strain evidence="2">Expedition CK06-06</strain>
    </source>
</reference>